<evidence type="ECO:0000313" key="3">
    <source>
        <dbReference type="Proteomes" id="UP000241769"/>
    </source>
</evidence>
<proteinExistence type="predicted"/>
<feature type="compositionally biased region" description="Polar residues" evidence="1">
    <location>
        <begin position="1"/>
        <end position="17"/>
    </location>
</feature>
<keyword evidence="3" id="KW-1185">Reference proteome</keyword>
<comment type="caution">
    <text evidence="2">The sequence shown here is derived from an EMBL/GenBank/DDBJ whole genome shotgun (WGS) entry which is preliminary data.</text>
</comment>
<sequence length="356" mass="39029">MSYGNTYNTQAYGSDTDANAGASRLWEDPAEDKTKPLMAVIVTISSGNSYDQLFQQQKQTPPEGGRVSVWSLPLNRKNMEDLRTSLDDRQNIPASLRELFDDLQQVPSSSAVFNFECCGCCSEQGFGTEIDRSAIATTGRLLHHGFFVMFSDFSLKALLSKWDPEIMGVCPFKQVGGYSSNCELRFSSGILKECPSAQLVTVGQLCEGGEAHVHAMGGTIAYAPLKGVNLAAAPYTLQVLTVLTKADGCKPNITSDDCELATIREHKGYAGHSLLSYHTGGNLLLSSCHWVELSHLSTTEEDVFKAFAANQGAAYAQERDREYRSVPVEQRAEKLQSFAREMVQKSAPCRYSKTKS</sequence>
<reference evidence="2 3" key="1">
    <citation type="journal article" date="2018" name="Genome Biol. Evol.">
        <title>Multiple Roots of Fruiting Body Formation in Amoebozoa.</title>
        <authorList>
            <person name="Hillmann F."/>
            <person name="Forbes G."/>
            <person name="Novohradska S."/>
            <person name="Ferling I."/>
            <person name="Riege K."/>
            <person name="Groth M."/>
            <person name="Westermann M."/>
            <person name="Marz M."/>
            <person name="Spaller T."/>
            <person name="Winckler T."/>
            <person name="Schaap P."/>
            <person name="Glockner G."/>
        </authorList>
    </citation>
    <scope>NUCLEOTIDE SEQUENCE [LARGE SCALE GENOMIC DNA]</scope>
    <source>
        <strain evidence="2 3">Jena</strain>
    </source>
</reference>
<name>A0A2P6MTI6_9EUKA</name>
<evidence type="ECO:0000256" key="1">
    <source>
        <dbReference type="SAM" id="MobiDB-lite"/>
    </source>
</evidence>
<dbReference type="Proteomes" id="UP000241769">
    <property type="component" value="Unassembled WGS sequence"/>
</dbReference>
<dbReference type="EMBL" id="MDYQ01000421">
    <property type="protein sequence ID" value="PRP75021.1"/>
    <property type="molecule type" value="Genomic_DNA"/>
</dbReference>
<dbReference type="InParanoid" id="A0A2P6MTI6"/>
<dbReference type="OrthoDB" id="427224at2759"/>
<dbReference type="AlphaFoldDB" id="A0A2P6MTI6"/>
<protein>
    <submittedName>
        <fullName evidence="2">Uncharacterized protein</fullName>
    </submittedName>
</protein>
<evidence type="ECO:0000313" key="2">
    <source>
        <dbReference type="EMBL" id="PRP75021.1"/>
    </source>
</evidence>
<organism evidence="2 3">
    <name type="scientific">Planoprotostelium fungivorum</name>
    <dbReference type="NCBI Taxonomy" id="1890364"/>
    <lineage>
        <taxon>Eukaryota</taxon>
        <taxon>Amoebozoa</taxon>
        <taxon>Evosea</taxon>
        <taxon>Variosea</taxon>
        <taxon>Cavosteliida</taxon>
        <taxon>Cavosteliaceae</taxon>
        <taxon>Planoprotostelium</taxon>
    </lineage>
</organism>
<feature type="region of interest" description="Disordered" evidence="1">
    <location>
        <begin position="1"/>
        <end position="20"/>
    </location>
</feature>
<gene>
    <name evidence="2" type="ORF">PROFUN_07414</name>
</gene>
<accession>A0A2P6MTI6</accession>